<organism evidence="1 2">
    <name type="scientific">Arthrobacter globiformis (strain ATCC 8010 / DSM 20124 / JCM 1332 / NBRC 12137 / NCIMB 8907 / NRRL B-2979 / 168)</name>
    <dbReference type="NCBI Taxonomy" id="1077972"/>
    <lineage>
        <taxon>Bacteria</taxon>
        <taxon>Bacillati</taxon>
        <taxon>Actinomycetota</taxon>
        <taxon>Actinomycetes</taxon>
        <taxon>Micrococcales</taxon>
        <taxon>Micrococcaceae</taxon>
        <taxon>Arthrobacter</taxon>
    </lineage>
</organism>
<dbReference type="Proteomes" id="UP000003828">
    <property type="component" value="Unassembled WGS sequence"/>
</dbReference>
<accession>H0QN43</accession>
<dbReference type="STRING" id="1077972.ARGLB_064_00060"/>
<proteinExistence type="predicted"/>
<gene>
    <name evidence="1" type="ORF">ARGLB_064_00060</name>
</gene>
<comment type="caution">
    <text evidence="1">The sequence shown here is derived from an EMBL/GenBank/DDBJ whole genome shotgun (WGS) entry which is preliminary data.</text>
</comment>
<dbReference type="AlphaFoldDB" id="H0QN43"/>
<reference evidence="1 2" key="1">
    <citation type="submission" date="2011-12" db="EMBL/GenBank/DDBJ databases">
        <title>Whole genome shotgun sequence of Arthrobacter globiformis NBRC 12137.</title>
        <authorList>
            <person name="Miyazawa S."/>
            <person name="Hosoyama A."/>
            <person name="Tsuchikane K."/>
            <person name="Katsumata H."/>
            <person name="Yamazaki S."/>
            <person name="Fujita N."/>
        </authorList>
    </citation>
    <scope>NUCLEOTIDE SEQUENCE [LARGE SCALE GENOMIC DNA]</scope>
    <source>
        <strain evidence="1 2">NBRC 12137</strain>
    </source>
</reference>
<name>H0QN43_ARTG1</name>
<protein>
    <submittedName>
        <fullName evidence="1">Uncharacterized protein</fullName>
    </submittedName>
</protein>
<sequence>MNPTGTRRRQKAGTNSEACCTGHVHRLFTPSWFHWCMDSNAGNDHDAAIVPPVRGTLTPGAEAAIRRPGGPARAGVAGSVPVDGSVVFAWVDGLSSRRLHLAGDPLVVLPELEHTEAF</sequence>
<dbReference type="EMBL" id="BAEG01000064">
    <property type="protein sequence ID" value="GAB14244.1"/>
    <property type="molecule type" value="Genomic_DNA"/>
</dbReference>
<evidence type="ECO:0000313" key="1">
    <source>
        <dbReference type="EMBL" id="GAB14244.1"/>
    </source>
</evidence>
<evidence type="ECO:0000313" key="2">
    <source>
        <dbReference type="Proteomes" id="UP000003828"/>
    </source>
</evidence>
<keyword evidence="2" id="KW-1185">Reference proteome</keyword>